<dbReference type="EMBL" id="OIVN01001452">
    <property type="protein sequence ID" value="SPC94130.1"/>
    <property type="molecule type" value="Genomic_DNA"/>
</dbReference>
<feature type="region of interest" description="Disordered" evidence="1">
    <location>
        <begin position="184"/>
        <end position="208"/>
    </location>
</feature>
<protein>
    <submittedName>
        <fullName evidence="2">Uncharacterized protein</fullName>
    </submittedName>
</protein>
<proteinExistence type="predicted"/>
<dbReference type="AlphaFoldDB" id="A0A2N9G412"/>
<sequence>MWISFAPYWEFQETLDDLNLHDQNQVEIVFRTTSSYDPPKITPTIKGCGVHVKCICPPLKFGESNMHHQCHSTNTLLPLLPPLFSSSYGSDMDYESSNNVKVSRISSEITNNEFYSSLKGLHGDDSDVRECQRQPPLVPVDIRHLLLPSDVGLPMDVSNGSDLGLGRLIFESTIRDGYDLGSSSMTDTFGSSDSDLNSYPPSKKMRTS</sequence>
<feature type="compositionally biased region" description="Polar residues" evidence="1">
    <location>
        <begin position="184"/>
        <end position="200"/>
    </location>
</feature>
<accession>A0A2N9G412</accession>
<name>A0A2N9G412_FAGSY</name>
<evidence type="ECO:0000313" key="2">
    <source>
        <dbReference type="EMBL" id="SPC94130.1"/>
    </source>
</evidence>
<gene>
    <name evidence="2" type="ORF">FSB_LOCUS22012</name>
</gene>
<evidence type="ECO:0000256" key="1">
    <source>
        <dbReference type="SAM" id="MobiDB-lite"/>
    </source>
</evidence>
<organism evidence="2">
    <name type="scientific">Fagus sylvatica</name>
    <name type="common">Beechnut</name>
    <dbReference type="NCBI Taxonomy" id="28930"/>
    <lineage>
        <taxon>Eukaryota</taxon>
        <taxon>Viridiplantae</taxon>
        <taxon>Streptophyta</taxon>
        <taxon>Embryophyta</taxon>
        <taxon>Tracheophyta</taxon>
        <taxon>Spermatophyta</taxon>
        <taxon>Magnoliopsida</taxon>
        <taxon>eudicotyledons</taxon>
        <taxon>Gunneridae</taxon>
        <taxon>Pentapetalae</taxon>
        <taxon>rosids</taxon>
        <taxon>fabids</taxon>
        <taxon>Fagales</taxon>
        <taxon>Fagaceae</taxon>
        <taxon>Fagus</taxon>
    </lineage>
</organism>
<reference evidence="2" key="1">
    <citation type="submission" date="2018-02" db="EMBL/GenBank/DDBJ databases">
        <authorList>
            <person name="Cohen D.B."/>
            <person name="Kent A.D."/>
        </authorList>
    </citation>
    <scope>NUCLEOTIDE SEQUENCE</scope>
</reference>